<dbReference type="Proteomes" id="UP000828236">
    <property type="component" value="Unassembled WGS sequence"/>
</dbReference>
<keyword evidence="9" id="KW-0325">Glycoprotein</keyword>
<dbReference type="GO" id="GO:0000774">
    <property type="term" value="F:adenyl-nucleotide exchange factor activity"/>
    <property type="evidence" value="ECO:0007669"/>
    <property type="project" value="TreeGrafter"/>
</dbReference>
<feature type="chain" id="PRO_5039139986" description="Nucleotide exchange factor SIL1" evidence="10">
    <location>
        <begin position="26"/>
        <end position="433"/>
    </location>
</feature>
<comment type="subcellular location">
    <subcellularLocation>
        <location evidence="1">Endoplasmic reticulum lumen</location>
    </subcellularLocation>
</comment>
<keyword evidence="4" id="KW-0813">Transport</keyword>
<protein>
    <recommendedName>
        <fullName evidence="3">Nucleotide exchange factor SIL1</fullName>
    </recommendedName>
</protein>
<evidence type="ECO:0000313" key="11">
    <source>
        <dbReference type="EMBL" id="KAH7641199.1"/>
    </source>
</evidence>
<evidence type="ECO:0000256" key="4">
    <source>
        <dbReference type="ARBA" id="ARBA00022448"/>
    </source>
</evidence>
<evidence type="ECO:0000256" key="2">
    <source>
        <dbReference type="ARBA" id="ARBA00010588"/>
    </source>
</evidence>
<feature type="signal peptide" evidence="10">
    <location>
        <begin position="1"/>
        <end position="25"/>
    </location>
</feature>
<keyword evidence="8" id="KW-0811">Translocation</keyword>
<comment type="similarity">
    <text evidence="2">Belongs to the SIL1 family.</text>
</comment>
<dbReference type="InterPro" id="IPR011989">
    <property type="entry name" value="ARM-like"/>
</dbReference>
<dbReference type="Gene3D" id="1.25.10.10">
    <property type="entry name" value="Leucine-rich Repeat Variant"/>
    <property type="match status" value="1"/>
</dbReference>
<reference evidence="11" key="1">
    <citation type="submission" date="2020-06" db="EMBL/GenBank/DDBJ databases">
        <authorList>
            <person name="Ji K."/>
            <person name="Li J."/>
        </authorList>
    </citation>
    <scope>NUCLEOTIDE SEQUENCE</scope>
    <source>
        <strain evidence="11">JKM2019</strain>
        <tissue evidence="11">Whole body</tissue>
    </source>
</reference>
<dbReference type="InterPro" id="IPR016024">
    <property type="entry name" value="ARM-type_fold"/>
</dbReference>
<dbReference type="GO" id="GO:0005788">
    <property type="term" value="C:endoplasmic reticulum lumen"/>
    <property type="evidence" value="ECO:0007669"/>
    <property type="project" value="UniProtKB-SubCell"/>
</dbReference>
<dbReference type="PANTHER" id="PTHR19316:SF35">
    <property type="entry name" value="NUCLEOTIDE EXCHANGE FACTOR SIL1"/>
    <property type="match status" value="1"/>
</dbReference>
<keyword evidence="7" id="KW-0653">Protein transport</keyword>
<reference evidence="11" key="2">
    <citation type="journal article" date="2021" name="World Allergy Organ. J.">
        <title>Chromosome-level assembly of Dermatophagoides farinae genome and transcriptome reveals two novel allergens Der f 37 and Der f 39.</title>
        <authorList>
            <person name="Chen J."/>
            <person name="Cai Z."/>
            <person name="Fan D."/>
            <person name="Hu J."/>
            <person name="Hou Y."/>
            <person name="He Y."/>
            <person name="Zhang Z."/>
            <person name="Zhao Z."/>
            <person name="Gao P."/>
            <person name="Hu W."/>
            <person name="Sun J."/>
            <person name="Li J."/>
            <person name="Ji K."/>
        </authorList>
    </citation>
    <scope>NUCLEOTIDE SEQUENCE</scope>
    <source>
        <strain evidence="11">JKM2019</strain>
    </source>
</reference>
<keyword evidence="6" id="KW-0256">Endoplasmic reticulum</keyword>
<proteinExistence type="inferred from homology"/>
<name>A0A9D4SG93_DERFA</name>
<dbReference type="GO" id="GO:0015031">
    <property type="term" value="P:protein transport"/>
    <property type="evidence" value="ECO:0007669"/>
    <property type="project" value="UniProtKB-KW"/>
</dbReference>
<evidence type="ECO:0000256" key="5">
    <source>
        <dbReference type="ARBA" id="ARBA00022729"/>
    </source>
</evidence>
<dbReference type="PANTHER" id="PTHR19316">
    <property type="entry name" value="PROTEIN FOLDING REGULATOR"/>
    <property type="match status" value="1"/>
</dbReference>
<evidence type="ECO:0000256" key="6">
    <source>
        <dbReference type="ARBA" id="ARBA00022824"/>
    </source>
</evidence>
<evidence type="ECO:0000256" key="1">
    <source>
        <dbReference type="ARBA" id="ARBA00004319"/>
    </source>
</evidence>
<evidence type="ECO:0000256" key="3">
    <source>
        <dbReference type="ARBA" id="ARBA00015352"/>
    </source>
</evidence>
<dbReference type="AlphaFoldDB" id="A0A9D4SG93"/>
<keyword evidence="5 10" id="KW-0732">Signal</keyword>
<dbReference type="OrthoDB" id="448649at2759"/>
<comment type="caution">
    <text evidence="11">The sequence shown here is derived from an EMBL/GenBank/DDBJ whole genome shotgun (WGS) entry which is preliminary data.</text>
</comment>
<dbReference type="EMBL" id="SDOV01000004">
    <property type="protein sequence ID" value="KAH7641199.1"/>
    <property type="molecule type" value="Genomic_DNA"/>
</dbReference>
<evidence type="ECO:0000256" key="9">
    <source>
        <dbReference type="ARBA" id="ARBA00023180"/>
    </source>
</evidence>
<evidence type="ECO:0000256" key="7">
    <source>
        <dbReference type="ARBA" id="ARBA00022927"/>
    </source>
</evidence>
<sequence>MHSIIFIIITDLCLFCFSFYPHVYGSQNQSSSLIKINENVSEIVENQNVSSSSDKPPIKLFHATNEWREIGDEILPKGLHVRINLETGRKEAKILDDNNADEVDINSQITTKYQIATKSSKEKIKLMTNDEDRFLRDINKLQIEKKQNSDGKTIKFKTVRNISAESIESESEILKSLLTRYNQTTNLDEKISLLIDIEYLVHTINVAKDFYDANGFIILMKDLNRTDFNQLKIEILAVFGAAIQGNMYVKMALSKQQEFLTNIISFLENVDNLDVARKCFFVISTYLRNFPSEQSKFFHKNDGKQLLKKLFNIDQRIAVKISAFLCDLSEEIENPNPKESAFYETIKYDDYIDSQICHDIVHLLADDALIEKSDVILLLESIQGLIPRCRNEFNSYDRNSFLKILDKSNFSNNEFIIETMENLLKSLTLKDEL</sequence>
<organism evidence="11">
    <name type="scientific">Dermatophagoides farinae</name>
    <name type="common">American house dust mite</name>
    <dbReference type="NCBI Taxonomy" id="6954"/>
    <lineage>
        <taxon>Eukaryota</taxon>
        <taxon>Metazoa</taxon>
        <taxon>Ecdysozoa</taxon>
        <taxon>Arthropoda</taxon>
        <taxon>Chelicerata</taxon>
        <taxon>Arachnida</taxon>
        <taxon>Acari</taxon>
        <taxon>Acariformes</taxon>
        <taxon>Sarcoptiformes</taxon>
        <taxon>Astigmata</taxon>
        <taxon>Psoroptidia</taxon>
        <taxon>Analgoidea</taxon>
        <taxon>Pyroglyphidae</taxon>
        <taxon>Dermatophagoidinae</taxon>
        <taxon>Dermatophagoides</taxon>
    </lineage>
</organism>
<dbReference type="InterPro" id="IPR050693">
    <property type="entry name" value="Hsp70_NEF-Inhibitors"/>
</dbReference>
<evidence type="ECO:0000256" key="8">
    <source>
        <dbReference type="ARBA" id="ARBA00023010"/>
    </source>
</evidence>
<dbReference type="SUPFAM" id="SSF48371">
    <property type="entry name" value="ARM repeat"/>
    <property type="match status" value="1"/>
</dbReference>
<evidence type="ECO:0000256" key="10">
    <source>
        <dbReference type="SAM" id="SignalP"/>
    </source>
</evidence>
<gene>
    <name evidence="11" type="ORF">HUG17_4243</name>
</gene>
<accession>A0A9D4SG93</accession>